<keyword evidence="2" id="KW-1185">Reference proteome</keyword>
<evidence type="ECO:0000313" key="2">
    <source>
        <dbReference type="Proteomes" id="UP001162992"/>
    </source>
</evidence>
<accession>A0ACC2EJG4</accession>
<evidence type="ECO:0000313" key="1">
    <source>
        <dbReference type="EMBL" id="KAJ7566500.1"/>
    </source>
</evidence>
<reference evidence="2" key="1">
    <citation type="journal article" date="2024" name="Proc. Natl. Acad. Sci. U.S.A.">
        <title>Extraordinary preservation of gene collinearity over three hundred million years revealed in homosporous lycophytes.</title>
        <authorList>
            <person name="Li C."/>
            <person name="Wickell D."/>
            <person name="Kuo L.Y."/>
            <person name="Chen X."/>
            <person name="Nie B."/>
            <person name="Liao X."/>
            <person name="Peng D."/>
            <person name="Ji J."/>
            <person name="Jenkins J."/>
            <person name="Williams M."/>
            <person name="Shu S."/>
            <person name="Plott C."/>
            <person name="Barry K."/>
            <person name="Rajasekar S."/>
            <person name="Grimwood J."/>
            <person name="Han X."/>
            <person name="Sun S."/>
            <person name="Hou Z."/>
            <person name="He W."/>
            <person name="Dai G."/>
            <person name="Sun C."/>
            <person name="Schmutz J."/>
            <person name="Leebens-Mack J.H."/>
            <person name="Li F.W."/>
            <person name="Wang L."/>
        </authorList>
    </citation>
    <scope>NUCLEOTIDE SEQUENCE [LARGE SCALE GENOMIC DNA]</scope>
    <source>
        <strain evidence="2">cv. PW_Plant_1</strain>
    </source>
</reference>
<gene>
    <name evidence="1" type="ORF">O6H91_02G106100</name>
</gene>
<name>A0ACC2EJG4_DIPCM</name>
<sequence length="726" mass="78755">MESVSMSTMVGGLISLFKQVEAHISSANIKDQVASQLQSDLEFLPGVIMGILPCVSAGNKNLQRDFLGVLQIICKALEEARSAFDHHLLSTVQFLKARSLRKRLTEAREQIKQALDLYDACCKSRRVLRPSTEEKVSKQTFSTLWDSLQELQKPLSEPCPRKILKQVARLRMNIDMRTLKWLQTKPVTEEQLQHFCRVGGLEALTQLLSSPSPGVQIGAITQLHELASNYDIKSRITLIPGAMEKLASLITSTSEDVQHSAVAIMRTLKQNNGNLDARHIFLPELLPSLLLLLKNSSPHVQANAASILWEVSIVPSNRVAIASAMTGTLGHLVRLFKSPSASLQFCAGAILFNLCIESHIRKEVSEASGAPERLTRLLSSIDPNSSPSLIVGKSRSTGSPTAGMIGWAVGMLDSPCELHHLGALGILQQCPENSTNLQIAASEGLVMRLVHLLHSKSAIVHERATNALYHISIPKENEQIIASQVGAVERLLELVGSSYPEVQESAVKVLESISFSPSVRSRLAQLDGSIATISALLFLDSASVQASAASLLWNISNTVDNENKLRIGNQPRILHRLVDLMGSTCDLVQEKAAGALMNLSCHHQNCLQISAIDATFDLLVALLTSTSTLVHQNAAGAICNLSATRSSVPWIAHVANTVPNLVALLASSSVLVQRYAAGALANLARADVELRQQMRLAGAVPLLESLRNSPCARVIAHANYTLYHIQ</sequence>
<dbReference type="Proteomes" id="UP001162992">
    <property type="component" value="Chromosome 2"/>
</dbReference>
<organism evidence="1 2">
    <name type="scientific">Diphasiastrum complanatum</name>
    <name type="common">Issler's clubmoss</name>
    <name type="synonym">Lycopodium complanatum</name>
    <dbReference type="NCBI Taxonomy" id="34168"/>
    <lineage>
        <taxon>Eukaryota</taxon>
        <taxon>Viridiplantae</taxon>
        <taxon>Streptophyta</taxon>
        <taxon>Embryophyta</taxon>
        <taxon>Tracheophyta</taxon>
        <taxon>Lycopodiopsida</taxon>
        <taxon>Lycopodiales</taxon>
        <taxon>Lycopodiaceae</taxon>
        <taxon>Lycopodioideae</taxon>
        <taxon>Diphasiastrum</taxon>
    </lineage>
</organism>
<dbReference type="EMBL" id="CM055093">
    <property type="protein sequence ID" value="KAJ7566500.1"/>
    <property type="molecule type" value="Genomic_DNA"/>
</dbReference>
<protein>
    <submittedName>
        <fullName evidence="1">Uncharacterized protein</fullName>
    </submittedName>
</protein>
<comment type="caution">
    <text evidence="1">The sequence shown here is derived from an EMBL/GenBank/DDBJ whole genome shotgun (WGS) entry which is preliminary data.</text>
</comment>
<proteinExistence type="predicted"/>